<feature type="domain" description="ATPase BadF/BadG/BcrA/BcrD type" evidence="1">
    <location>
        <begin position="6"/>
        <end position="288"/>
    </location>
</feature>
<sequence>MNYICIDGGGTKTKFVLYDENGQVIKEKSAGSIHILTQSKQESVCILKENVMLLDSSKQSLIVAGLAGYGNQEDLRKQIEDICQEAFEGYTYLLYNDVQIALAGALANQDGIVVIAGTGSIAYSCLNGQTKRCGGWGYQLGDEGSAYWMGKELMKIYCQQVDGRLEKTKLYDKFKESLLLENDYDIISYRHHLQNERKDIALLAKINYELALENDLYALQIYKNAASYLGQLIKVLARDFHQPIPVSYIGGVFQAGEYILKPLKETLQTTSCYLQSPLYPPEYGAYLLGCMYTQKILKK</sequence>
<dbReference type="Gene3D" id="3.30.420.40">
    <property type="match status" value="2"/>
</dbReference>
<organism evidence="2 3">
    <name type="scientific">Massilimicrobiota timonensis</name>
    <dbReference type="NCBI Taxonomy" id="1776392"/>
    <lineage>
        <taxon>Bacteria</taxon>
        <taxon>Bacillati</taxon>
        <taxon>Bacillota</taxon>
        <taxon>Erysipelotrichia</taxon>
        <taxon>Erysipelotrichales</taxon>
        <taxon>Erysipelotrichaceae</taxon>
        <taxon>Massilimicrobiota</taxon>
    </lineage>
</organism>
<dbReference type="InterPro" id="IPR043129">
    <property type="entry name" value="ATPase_NBD"/>
</dbReference>
<evidence type="ECO:0000313" key="2">
    <source>
        <dbReference type="EMBL" id="MDM8195526.1"/>
    </source>
</evidence>
<dbReference type="PANTHER" id="PTHR12862">
    <property type="entry name" value="BADF TYPE ATPASE DOMAIN-CONTAINING PROTEIN"/>
    <property type="match status" value="1"/>
</dbReference>
<dbReference type="SUPFAM" id="SSF53067">
    <property type="entry name" value="Actin-like ATPase domain"/>
    <property type="match status" value="2"/>
</dbReference>
<dbReference type="Proteomes" id="UP001529275">
    <property type="component" value="Unassembled WGS sequence"/>
</dbReference>
<dbReference type="Pfam" id="PF01869">
    <property type="entry name" value="BcrAD_BadFG"/>
    <property type="match status" value="1"/>
</dbReference>
<dbReference type="PANTHER" id="PTHR12862:SF0">
    <property type="entry name" value="N-ACETYL-D-GLUCOSAMINE KINASE"/>
    <property type="match status" value="1"/>
</dbReference>
<comment type="caution">
    <text evidence="2">The sequence shown here is derived from an EMBL/GenBank/DDBJ whole genome shotgun (WGS) entry which is preliminary data.</text>
</comment>
<evidence type="ECO:0000259" key="1">
    <source>
        <dbReference type="Pfam" id="PF01869"/>
    </source>
</evidence>
<dbReference type="InterPro" id="IPR039758">
    <property type="entry name" value="NAGK-like"/>
</dbReference>
<dbReference type="InterPro" id="IPR002731">
    <property type="entry name" value="ATPase_BadF"/>
</dbReference>
<name>A0ABT7UHA3_9FIRM</name>
<dbReference type="CDD" id="cd24007">
    <property type="entry name" value="ASKHA_NBD_eukNAGK-like"/>
    <property type="match status" value="1"/>
</dbReference>
<proteinExistence type="predicted"/>
<gene>
    <name evidence="2" type="ORF">QUV98_04225</name>
</gene>
<protein>
    <submittedName>
        <fullName evidence="2">BadF/BadG/BcrA/BcrD ATPase family protein</fullName>
    </submittedName>
</protein>
<dbReference type="RefSeq" id="WP_289527456.1">
    <property type="nucleotide sequence ID" value="NZ_JAUDCK010000010.1"/>
</dbReference>
<reference evidence="3" key="1">
    <citation type="submission" date="2023-06" db="EMBL/GenBank/DDBJ databases">
        <title>Identification and characterization of horizontal gene transfer across gut microbiota members of farm animals based on homology search.</title>
        <authorList>
            <person name="Zeman M."/>
            <person name="Kubasova T."/>
            <person name="Jahodarova E."/>
            <person name="Nykrynova M."/>
            <person name="Rychlik I."/>
        </authorList>
    </citation>
    <scope>NUCLEOTIDE SEQUENCE [LARGE SCALE GENOMIC DNA]</scope>
    <source>
        <strain evidence="3">ET341</strain>
    </source>
</reference>
<evidence type="ECO:0000313" key="3">
    <source>
        <dbReference type="Proteomes" id="UP001529275"/>
    </source>
</evidence>
<accession>A0ABT7UHA3</accession>
<dbReference type="EMBL" id="JAUDCK010000010">
    <property type="protein sequence ID" value="MDM8195526.1"/>
    <property type="molecule type" value="Genomic_DNA"/>
</dbReference>
<keyword evidence="3" id="KW-1185">Reference proteome</keyword>